<dbReference type="PRINTS" id="PR00120">
    <property type="entry name" value="HATPASE"/>
</dbReference>
<dbReference type="Pfam" id="PF00702">
    <property type="entry name" value="Hydrolase"/>
    <property type="match status" value="1"/>
</dbReference>
<evidence type="ECO:0000256" key="13">
    <source>
        <dbReference type="ARBA" id="ARBA00023136"/>
    </source>
</evidence>
<keyword evidence="13 14" id="KW-0472">Membrane</keyword>
<keyword evidence="9" id="KW-0460">Magnesium</keyword>
<dbReference type="Proteomes" id="UP001549019">
    <property type="component" value="Unassembled WGS sequence"/>
</dbReference>
<evidence type="ECO:0000259" key="15">
    <source>
        <dbReference type="Pfam" id="PF00122"/>
    </source>
</evidence>
<evidence type="ECO:0000256" key="5">
    <source>
        <dbReference type="ARBA" id="ARBA00022692"/>
    </source>
</evidence>
<evidence type="ECO:0000256" key="3">
    <source>
        <dbReference type="ARBA" id="ARBA00022448"/>
    </source>
</evidence>
<dbReference type="NCBIfam" id="TIGR01525">
    <property type="entry name" value="ATPase-IB_hvy"/>
    <property type="match status" value="1"/>
</dbReference>
<dbReference type="InterPro" id="IPR059000">
    <property type="entry name" value="ATPase_P-type_domA"/>
</dbReference>
<dbReference type="PROSITE" id="PS00154">
    <property type="entry name" value="ATPASE_E1_E2"/>
    <property type="match status" value="1"/>
</dbReference>
<evidence type="ECO:0000313" key="16">
    <source>
        <dbReference type="EMBL" id="MET3110885.1"/>
    </source>
</evidence>
<organism evidence="16 17">
    <name type="scientific">Salinicoccus halitifaciens</name>
    <dbReference type="NCBI Taxonomy" id="1073415"/>
    <lineage>
        <taxon>Bacteria</taxon>
        <taxon>Bacillati</taxon>
        <taxon>Bacillota</taxon>
        <taxon>Bacilli</taxon>
        <taxon>Bacillales</taxon>
        <taxon>Staphylococcaceae</taxon>
        <taxon>Salinicoccus</taxon>
    </lineage>
</organism>
<comment type="similarity">
    <text evidence="2 14">Belongs to the cation transport ATPase (P-type) (TC 3.A.3) family. Type IB subfamily.</text>
</comment>
<protein>
    <submittedName>
        <fullName evidence="16">Cd2+/Zn2+-exporting ATPase</fullName>
    </submittedName>
</protein>
<evidence type="ECO:0000256" key="11">
    <source>
        <dbReference type="ARBA" id="ARBA00022989"/>
    </source>
</evidence>
<feature type="transmembrane region" description="Helical" evidence="14">
    <location>
        <begin position="12"/>
        <end position="30"/>
    </location>
</feature>
<keyword evidence="4" id="KW-0597">Phosphoprotein</keyword>
<name>A0ABV2E8Z9_9STAP</name>
<keyword evidence="12" id="KW-0406">Ion transport</keyword>
<dbReference type="NCBIfam" id="TIGR01494">
    <property type="entry name" value="ATPase_P-type"/>
    <property type="match status" value="1"/>
</dbReference>
<dbReference type="InterPro" id="IPR018303">
    <property type="entry name" value="ATPase_P-typ_P_site"/>
</dbReference>
<evidence type="ECO:0000256" key="14">
    <source>
        <dbReference type="RuleBase" id="RU362081"/>
    </source>
</evidence>
<dbReference type="Gene3D" id="3.40.1110.10">
    <property type="entry name" value="Calcium-transporting ATPase, cytoplasmic domain N"/>
    <property type="match status" value="1"/>
</dbReference>
<dbReference type="PRINTS" id="PR00119">
    <property type="entry name" value="CATATPASE"/>
</dbReference>
<dbReference type="Pfam" id="PF00122">
    <property type="entry name" value="E1-E2_ATPase"/>
    <property type="match status" value="1"/>
</dbReference>
<dbReference type="SUPFAM" id="SSF81653">
    <property type="entry name" value="Calcium ATPase, transduction domain A"/>
    <property type="match status" value="1"/>
</dbReference>
<dbReference type="Gene3D" id="2.70.150.10">
    <property type="entry name" value="Calcium-transporting ATPase, cytoplasmic transduction domain A"/>
    <property type="match status" value="1"/>
</dbReference>
<evidence type="ECO:0000256" key="12">
    <source>
        <dbReference type="ARBA" id="ARBA00023065"/>
    </source>
</evidence>
<feature type="transmembrane region" description="Helical" evidence="14">
    <location>
        <begin position="36"/>
        <end position="55"/>
    </location>
</feature>
<dbReference type="SUPFAM" id="SSF56784">
    <property type="entry name" value="HAD-like"/>
    <property type="match status" value="1"/>
</dbReference>
<dbReference type="PROSITE" id="PS01229">
    <property type="entry name" value="COF_2"/>
    <property type="match status" value="1"/>
</dbReference>
<dbReference type="PANTHER" id="PTHR43079:SF1">
    <property type="entry name" value="CADMIUM_ZINC-TRANSPORTING ATPASE HMA1, CHLOROPLASTIC-RELATED"/>
    <property type="match status" value="1"/>
</dbReference>
<dbReference type="InterPro" id="IPR051949">
    <property type="entry name" value="Cation_Transport_ATPase"/>
</dbReference>
<gene>
    <name evidence="16" type="ORF">ABHD89_001287</name>
</gene>
<evidence type="ECO:0000256" key="2">
    <source>
        <dbReference type="ARBA" id="ARBA00006024"/>
    </source>
</evidence>
<feature type="domain" description="P-type ATPase A" evidence="15">
    <location>
        <begin position="117"/>
        <end position="216"/>
    </location>
</feature>
<keyword evidence="11 14" id="KW-1133">Transmembrane helix</keyword>
<keyword evidence="17" id="KW-1185">Reference proteome</keyword>
<dbReference type="InterPro" id="IPR001757">
    <property type="entry name" value="P_typ_ATPase"/>
</dbReference>
<accession>A0ABV2E8Z9</accession>
<evidence type="ECO:0000256" key="4">
    <source>
        <dbReference type="ARBA" id="ARBA00022553"/>
    </source>
</evidence>
<proteinExistence type="inferred from homology"/>
<keyword evidence="14" id="KW-1003">Cell membrane</keyword>
<dbReference type="InterPro" id="IPR023298">
    <property type="entry name" value="ATPase_P-typ_TM_dom_sf"/>
</dbReference>
<keyword evidence="8 14" id="KW-0067">ATP-binding</keyword>
<evidence type="ECO:0000256" key="7">
    <source>
        <dbReference type="ARBA" id="ARBA00022741"/>
    </source>
</evidence>
<dbReference type="InterPro" id="IPR008250">
    <property type="entry name" value="ATPase_P-typ_transduc_dom_A_sf"/>
</dbReference>
<comment type="subcellular location">
    <subcellularLocation>
        <location evidence="14">Cell membrane</location>
    </subcellularLocation>
    <subcellularLocation>
        <location evidence="1">Membrane</location>
        <topology evidence="1">Multi-pass membrane protein</topology>
    </subcellularLocation>
</comment>
<dbReference type="InterPro" id="IPR023299">
    <property type="entry name" value="ATPase_P-typ_cyto_dom_N"/>
</dbReference>
<keyword evidence="7 14" id="KW-0547">Nucleotide-binding</keyword>
<dbReference type="PANTHER" id="PTHR43079">
    <property type="entry name" value="PROBABLE CADMIUM/ZINC-TRANSPORTING ATPASE HMA1"/>
    <property type="match status" value="1"/>
</dbReference>
<evidence type="ECO:0000256" key="10">
    <source>
        <dbReference type="ARBA" id="ARBA00022967"/>
    </source>
</evidence>
<keyword evidence="6 14" id="KW-0479">Metal-binding</keyword>
<dbReference type="SUPFAM" id="SSF81665">
    <property type="entry name" value="Calcium ATPase, transmembrane domain M"/>
    <property type="match status" value="1"/>
</dbReference>
<dbReference type="InterPro" id="IPR027256">
    <property type="entry name" value="P-typ_ATPase_IB"/>
</dbReference>
<dbReference type="InterPro" id="IPR023214">
    <property type="entry name" value="HAD_sf"/>
</dbReference>
<evidence type="ECO:0000313" key="17">
    <source>
        <dbReference type="Proteomes" id="UP001549019"/>
    </source>
</evidence>
<reference evidence="16 17" key="1">
    <citation type="submission" date="2024-05" db="EMBL/GenBank/DDBJ databases">
        <title>Genomic Encyclopedia of Type Strains, Phase IV (KMG-IV): sequencing the most valuable type-strain genomes for metagenomic binning, comparative biology and taxonomic classification.</title>
        <authorList>
            <person name="Goeker M."/>
        </authorList>
    </citation>
    <scope>NUCLEOTIDE SEQUENCE [LARGE SCALE GENOMIC DNA]</scope>
    <source>
        <strain evidence="16 17">DSM 25286</strain>
    </source>
</reference>
<dbReference type="InterPro" id="IPR036412">
    <property type="entry name" value="HAD-like_sf"/>
</dbReference>
<evidence type="ECO:0000256" key="8">
    <source>
        <dbReference type="ARBA" id="ARBA00022840"/>
    </source>
</evidence>
<evidence type="ECO:0000256" key="1">
    <source>
        <dbReference type="ARBA" id="ARBA00004141"/>
    </source>
</evidence>
<comment type="caution">
    <text evidence="16">The sequence shown here is derived from an EMBL/GenBank/DDBJ whole genome shotgun (WGS) entry which is preliminary data.</text>
</comment>
<keyword evidence="10" id="KW-1278">Translocase</keyword>
<feature type="transmembrane region" description="Helical" evidence="14">
    <location>
        <begin position="236"/>
        <end position="255"/>
    </location>
</feature>
<feature type="transmembrane region" description="Helical" evidence="14">
    <location>
        <begin position="557"/>
        <end position="577"/>
    </location>
</feature>
<sequence length="625" mass="67481">MNYLIKNRAGQFLLLGMIFIVTGFILMLFTDIGSTLSFYAAIFFLGFFAAKNAMVETIRSKSPNVDLLMILAAIGAVIIGFESEGALLLFIFAGSEVLEDYASSKSTRAISELMSQVPSTAQLLKENGDVVEVPTVELTAGDTVVVSRGSQIPIDGYADRDTFVNESALTGESVPVTKVKGKEVFAGTINEGNSFYLKVNKSSDDTVFSNIIRMVEEAQNRPSKISKFIDRIESRYVIGVLVGVPIFIFILYTFNDLSFRESFYRGMVMLTVASPCALVASATPATLSAISNGARNGVLFKGGAAMEALSTMDILYSDKTGTLTHGDFQVVDHAADEEILKEVIYIEQQSGHPIAEAIVNRFKNLDLEGLDKTQPVEEIPGSGMKKGDIKVGKPSAFNDYDDPMDYMAKGISGNTNIIVGKNNQVVGYFSLADRVRKEAVHAVRNFQSEGIQVSLLTGDNEAVAERVAEEVGITDYAAGCLPEDKIRYVNESQKKGKVAGMIGDGINDAPALANADIGIAMGSGSSIAMESSEVVIVKNNLQKLFYSFKLSHRLNRIIMGNVIFSISVILSLVTLNIFGLLNLPLAVLFHEGSTILVILNGLRLLRQGSEEETAAESMTLAEAGD</sequence>
<dbReference type="EMBL" id="JBDZDV010000002">
    <property type="protein sequence ID" value="MET3110885.1"/>
    <property type="molecule type" value="Genomic_DNA"/>
</dbReference>
<keyword evidence="5 14" id="KW-0812">Transmembrane</keyword>
<feature type="transmembrane region" description="Helical" evidence="14">
    <location>
        <begin position="67"/>
        <end position="93"/>
    </location>
</feature>
<dbReference type="Gene3D" id="3.40.50.1000">
    <property type="entry name" value="HAD superfamily/HAD-like"/>
    <property type="match status" value="1"/>
</dbReference>
<evidence type="ECO:0000256" key="9">
    <source>
        <dbReference type="ARBA" id="ARBA00022842"/>
    </source>
</evidence>
<evidence type="ECO:0000256" key="6">
    <source>
        <dbReference type="ARBA" id="ARBA00022723"/>
    </source>
</evidence>
<keyword evidence="3" id="KW-0813">Transport</keyword>